<protein>
    <recommendedName>
        <fullName evidence="2">CHAT domain-containing protein</fullName>
    </recommendedName>
</protein>
<feature type="non-terminal residue" evidence="3">
    <location>
        <position position="946"/>
    </location>
</feature>
<dbReference type="OrthoDB" id="5405072at2759"/>
<dbReference type="Proteomes" id="UP000258309">
    <property type="component" value="Unassembled WGS sequence"/>
</dbReference>
<proteinExistence type="predicted"/>
<evidence type="ECO:0000313" key="4">
    <source>
        <dbReference type="Proteomes" id="UP000258309"/>
    </source>
</evidence>
<dbReference type="InterPro" id="IPR011990">
    <property type="entry name" value="TPR-like_helical_dom_sf"/>
</dbReference>
<dbReference type="SUPFAM" id="SSF48452">
    <property type="entry name" value="TPR-like"/>
    <property type="match status" value="1"/>
</dbReference>
<sequence>MNSTSPVNEVGDSPTSQQSDHSSHASYSWIDQMAEIDPMELWDQSAEHFYRKWLKEGGVENIDDAVMYCEMYIERLPESHPDRANMESRLVACLTEQYLAADEEKAEGILRSAIVLTKKLYDSTSKDDVALCKRANNYAILLGHRYNSSQREIDDLDKSIRLAEEAVATSPQAGAILHQEQGTIEEEPGDAVHILNTLCSRLEARFLIMGSLADLNRAINIWTKLVDTVSHEESQGARPTWLSNLSSGLLRRYEQSEKGDPEDLRRSIDLSREALEYIDDKDPRRAEVLCMLAHPLAQRAIEADDTKAMDAAINLLWQAHEISPKSHEIEIGFSLGLRLFQASKMMSNSEENRDTFNKTAVLIATSSLEFTPENHPIKPHLHNLIGLCHFYDRPPGSPSERDSTAQTALEHLEKALDSPNYVPVYFRVQAGRLILRLCCKRGEWKKAYEASVKAIDLIPKITSRSIRNADKQRLLSLDDVVGFSADAAAAALNAGDDGYAALNLLEKGRGLLAASVAELRVDLVELHHQHKRLAERFVALRDQLQMSSQQQHQANLDFDALLNEIREKPGFENFLGPLRREDIHEAAQDGPVVVLSASEFRGIDAILITLDDMRVLRLEEATMKQLEAHSQDLASLDSLEWLWDAIVKPIMGVLGFTQPPLAGNSFSRIWWIPTGILSKFPFHAAGHHSIPTSTDTVMDRVMSSYSSSIKALLRVRDHSYHPISPKESEALLVTMTQTLGRFSDLPHAYKEIQEVEQLLKDKSCKSITLYNQPRKEKILQDLETYQIFHFAGHSIEDPFDPLRSVLLLLDWQTDPMTVDSMLDLNLSEKNCFLVYLSACETGQVTQAKFRDESIHLVSAYQLAGFRHVIGTLWSVEDFPICRGLHTAAMKLRNESRINMIKQAARREKARDRASARKGLAADSSEDEGDYVDSAEQFWIPYVHFGV</sequence>
<feature type="compositionally biased region" description="Basic and acidic residues" evidence="1">
    <location>
        <begin position="905"/>
        <end position="914"/>
    </location>
</feature>
<dbReference type="STRING" id="5539.A0A3E2GUJ4"/>
<organism evidence="3 4">
    <name type="scientific">Scytalidium lignicola</name>
    <name type="common">Hyphomycete</name>
    <dbReference type="NCBI Taxonomy" id="5539"/>
    <lineage>
        <taxon>Eukaryota</taxon>
        <taxon>Fungi</taxon>
        <taxon>Dikarya</taxon>
        <taxon>Ascomycota</taxon>
        <taxon>Pezizomycotina</taxon>
        <taxon>Leotiomycetes</taxon>
        <taxon>Leotiomycetes incertae sedis</taxon>
        <taxon>Scytalidium</taxon>
    </lineage>
</organism>
<keyword evidence="4" id="KW-1185">Reference proteome</keyword>
<dbReference type="OMA" id="TLQPKGH"/>
<feature type="domain" description="CHAT" evidence="2">
    <location>
        <begin position="638"/>
        <end position="877"/>
    </location>
</feature>
<feature type="region of interest" description="Disordered" evidence="1">
    <location>
        <begin position="905"/>
        <end position="927"/>
    </location>
</feature>
<dbReference type="AlphaFoldDB" id="A0A3E2GUJ4"/>
<evidence type="ECO:0000259" key="2">
    <source>
        <dbReference type="Pfam" id="PF12770"/>
    </source>
</evidence>
<dbReference type="Pfam" id="PF12770">
    <property type="entry name" value="CHAT"/>
    <property type="match status" value="1"/>
</dbReference>
<dbReference type="InterPro" id="IPR024983">
    <property type="entry name" value="CHAT_dom"/>
</dbReference>
<gene>
    <name evidence="3" type="ORF">B7463_g11602</name>
</gene>
<dbReference type="Gene3D" id="1.25.40.10">
    <property type="entry name" value="Tetratricopeptide repeat domain"/>
    <property type="match status" value="1"/>
</dbReference>
<evidence type="ECO:0000313" key="3">
    <source>
        <dbReference type="EMBL" id="RFU24738.1"/>
    </source>
</evidence>
<reference evidence="3 4" key="1">
    <citation type="submission" date="2018-05" db="EMBL/GenBank/DDBJ databases">
        <title>Draft genome sequence of Scytalidium lignicola DSM 105466, a ubiquitous saprotrophic fungus.</title>
        <authorList>
            <person name="Buettner E."/>
            <person name="Gebauer A.M."/>
            <person name="Hofrichter M."/>
            <person name="Liers C."/>
            <person name="Kellner H."/>
        </authorList>
    </citation>
    <scope>NUCLEOTIDE SEQUENCE [LARGE SCALE GENOMIC DNA]</scope>
    <source>
        <strain evidence="3 4">DSM 105466</strain>
    </source>
</reference>
<accession>A0A3E2GUJ4</accession>
<feature type="region of interest" description="Disordered" evidence="1">
    <location>
        <begin position="1"/>
        <end position="24"/>
    </location>
</feature>
<feature type="non-terminal residue" evidence="3">
    <location>
        <position position="1"/>
    </location>
</feature>
<evidence type="ECO:0000256" key="1">
    <source>
        <dbReference type="SAM" id="MobiDB-lite"/>
    </source>
</evidence>
<dbReference type="EMBL" id="NCSJ02000407">
    <property type="protein sequence ID" value="RFU24738.1"/>
    <property type="molecule type" value="Genomic_DNA"/>
</dbReference>
<comment type="caution">
    <text evidence="3">The sequence shown here is derived from an EMBL/GenBank/DDBJ whole genome shotgun (WGS) entry which is preliminary data.</text>
</comment>
<name>A0A3E2GUJ4_SCYLI</name>